<dbReference type="AlphaFoldDB" id="A0A843WSG6"/>
<keyword evidence="3" id="KW-1185">Reference proteome</keyword>
<name>A0A843WSG6_COLES</name>
<evidence type="ECO:0000256" key="1">
    <source>
        <dbReference type="SAM" id="MobiDB-lite"/>
    </source>
</evidence>
<feature type="region of interest" description="Disordered" evidence="1">
    <location>
        <begin position="29"/>
        <end position="69"/>
    </location>
</feature>
<organism evidence="2 3">
    <name type="scientific">Colocasia esculenta</name>
    <name type="common">Wild taro</name>
    <name type="synonym">Arum esculentum</name>
    <dbReference type="NCBI Taxonomy" id="4460"/>
    <lineage>
        <taxon>Eukaryota</taxon>
        <taxon>Viridiplantae</taxon>
        <taxon>Streptophyta</taxon>
        <taxon>Embryophyta</taxon>
        <taxon>Tracheophyta</taxon>
        <taxon>Spermatophyta</taxon>
        <taxon>Magnoliopsida</taxon>
        <taxon>Liliopsida</taxon>
        <taxon>Araceae</taxon>
        <taxon>Aroideae</taxon>
        <taxon>Colocasieae</taxon>
        <taxon>Colocasia</taxon>
    </lineage>
</organism>
<gene>
    <name evidence="2" type="ORF">Taro_046456</name>
</gene>
<proteinExistence type="predicted"/>
<dbReference type="EMBL" id="NMUH01005725">
    <property type="protein sequence ID" value="MQM13532.1"/>
    <property type="molecule type" value="Genomic_DNA"/>
</dbReference>
<reference evidence="2" key="1">
    <citation type="submission" date="2017-07" db="EMBL/GenBank/DDBJ databases">
        <title>Taro Niue Genome Assembly and Annotation.</title>
        <authorList>
            <person name="Atibalentja N."/>
            <person name="Keating K."/>
            <person name="Fields C.J."/>
        </authorList>
    </citation>
    <scope>NUCLEOTIDE SEQUENCE</scope>
    <source>
        <strain evidence="2">Niue_2</strain>
        <tissue evidence="2">Leaf</tissue>
    </source>
</reference>
<accession>A0A843WSG6</accession>
<protein>
    <submittedName>
        <fullName evidence="2">Uncharacterized protein</fullName>
    </submittedName>
</protein>
<comment type="caution">
    <text evidence="2">The sequence shown here is derived from an EMBL/GenBank/DDBJ whole genome shotgun (WGS) entry which is preliminary data.</text>
</comment>
<evidence type="ECO:0000313" key="3">
    <source>
        <dbReference type="Proteomes" id="UP000652761"/>
    </source>
</evidence>
<dbReference type="Proteomes" id="UP000652761">
    <property type="component" value="Unassembled WGS sequence"/>
</dbReference>
<evidence type="ECO:0000313" key="2">
    <source>
        <dbReference type="EMBL" id="MQM13532.1"/>
    </source>
</evidence>
<feature type="region of interest" description="Disordered" evidence="1">
    <location>
        <begin position="309"/>
        <end position="354"/>
    </location>
</feature>
<sequence>MDIWGYKYPCVWYSKAIPRKTKPRAFWKKGRRAGKRDLHPEEQSSAAKGRKRRIRGGARDCSSADQEGDPAESVLELGSIVIQRFESFVLWFGAVVLWCLRRSAQGLVNLLNSQVISKRSESSCSSLYCTCASGSSVVSRCNKSEHMKVDCPEGKKEKHINHKKEFHKKKNKAIVATWSDDESSDCNEESSTSDENEICFMVGSNEEQGVDTVPGSVDTRPSFQKTLFAQLGRCVDTLSGSVDTLRLKFQLMIFLDTWPLGDQWNLSRFLCPRTLRLLMDIWGYKYPCVWYSKAIPRKIKPKAFWKKGRRVGKRDLHPEEQSSAAKGRRRRKRGGARDCSSANQEGDPAESVLG</sequence>